<organism evidence="2 3">
    <name type="scientific">Candidatus Korobacter versatilis</name>
    <dbReference type="NCBI Taxonomy" id="658062"/>
    <lineage>
        <taxon>Bacteria</taxon>
        <taxon>Pseudomonadati</taxon>
        <taxon>Acidobacteriota</taxon>
        <taxon>Terriglobia</taxon>
        <taxon>Terriglobales</taxon>
        <taxon>Candidatus Korobacteraceae</taxon>
        <taxon>Candidatus Korobacter</taxon>
    </lineage>
</organism>
<evidence type="ECO:0000313" key="2">
    <source>
        <dbReference type="EMBL" id="MBI2678587.1"/>
    </source>
</evidence>
<feature type="signal peptide" evidence="1">
    <location>
        <begin position="1"/>
        <end position="18"/>
    </location>
</feature>
<sequence>MKRAALALVLLFAALAGAKEAPRVIHVFVALADNDNQGIVKISRTLGNGEDAQRNVYWGSAYGVKTFFQRSPEWQLVVSVASPRDAVLERVVFKHRQAEVYLVADAFRGREIKQAITEFLHSAAGALPQKVTVKVGGRDIALAAGGDAQVLAYIGHNGLMDFSLASFPAQRNGRARKAIILACASKQYSTSALRATGAEPLLWTTNLMAPEAYTLKAALEGWIAGESDAQLRERGALAYDKYQKCGVKAARRLLVTGW</sequence>
<keyword evidence="1" id="KW-0732">Signal</keyword>
<dbReference type="Proteomes" id="UP000779809">
    <property type="component" value="Unassembled WGS sequence"/>
</dbReference>
<name>A0A932A8L8_9BACT</name>
<gene>
    <name evidence="2" type="ORF">HYX28_07375</name>
</gene>
<protein>
    <submittedName>
        <fullName evidence="2">Uncharacterized protein</fullName>
    </submittedName>
</protein>
<feature type="chain" id="PRO_5037528635" evidence="1">
    <location>
        <begin position="19"/>
        <end position="258"/>
    </location>
</feature>
<dbReference type="EMBL" id="JACPNR010000009">
    <property type="protein sequence ID" value="MBI2678587.1"/>
    <property type="molecule type" value="Genomic_DNA"/>
</dbReference>
<comment type="caution">
    <text evidence="2">The sequence shown here is derived from an EMBL/GenBank/DDBJ whole genome shotgun (WGS) entry which is preliminary data.</text>
</comment>
<evidence type="ECO:0000313" key="3">
    <source>
        <dbReference type="Proteomes" id="UP000779809"/>
    </source>
</evidence>
<proteinExistence type="predicted"/>
<accession>A0A932A8L8</accession>
<reference evidence="2" key="1">
    <citation type="submission" date="2020-07" db="EMBL/GenBank/DDBJ databases">
        <title>Huge and variable diversity of episymbiotic CPR bacteria and DPANN archaea in groundwater ecosystems.</title>
        <authorList>
            <person name="He C.Y."/>
            <person name="Keren R."/>
            <person name="Whittaker M."/>
            <person name="Farag I.F."/>
            <person name="Doudna J."/>
            <person name="Cate J.H.D."/>
            <person name="Banfield J.F."/>
        </authorList>
    </citation>
    <scope>NUCLEOTIDE SEQUENCE</scope>
    <source>
        <strain evidence="2">NC_groundwater_580_Pr5_B-0.1um_64_19</strain>
    </source>
</reference>
<evidence type="ECO:0000256" key="1">
    <source>
        <dbReference type="SAM" id="SignalP"/>
    </source>
</evidence>
<dbReference type="AlphaFoldDB" id="A0A932A8L8"/>